<keyword evidence="3" id="KW-0378">Hydrolase</keyword>
<evidence type="ECO:0000256" key="2">
    <source>
        <dbReference type="ARBA" id="ARBA00022723"/>
    </source>
</evidence>
<keyword evidence="2" id="KW-0479">Metal-binding</keyword>
<dbReference type="RefSeq" id="WP_346033151.1">
    <property type="nucleotide sequence ID" value="NZ_BAABHV010000017.1"/>
</dbReference>
<dbReference type="PRINTS" id="PR00377">
    <property type="entry name" value="IMPHPHTASES"/>
</dbReference>
<reference evidence="6" key="1">
    <citation type="journal article" date="2019" name="Int. J. Syst. Evol. Microbiol.">
        <title>The Global Catalogue of Microorganisms (GCM) 10K type strain sequencing project: providing services to taxonomists for standard genome sequencing and annotation.</title>
        <authorList>
            <consortium name="The Broad Institute Genomics Platform"/>
            <consortium name="The Broad Institute Genome Sequencing Center for Infectious Disease"/>
            <person name="Wu L."/>
            <person name="Ma J."/>
        </authorList>
    </citation>
    <scope>NUCLEOTIDE SEQUENCE [LARGE SCALE GENOMIC DNA]</scope>
    <source>
        <strain evidence="6">JCM 18014</strain>
    </source>
</reference>
<dbReference type="Gene3D" id="3.30.540.10">
    <property type="entry name" value="Fructose-1,6-Bisphosphatase, subunit A, domain 1"/>
    <property type="match status" value="1"/>
</dbReference>
<dbReference type="Proteomes" id="UP001500518">
    <property type="component" value="Unassembled WGS sequence"/>
</dbReference>
<dbReference type="Gene3D" id="3.40.190.80">
    <property type="match status" value="1"/>
</dbReference>
<comment type="similarity">
    <text evidence="1">Belongs to the inositol monophosphatase superfamily.</text>
</comment>
<dbReference type="SUPFAM" id="SSF56655">
    <property type="entry name" value="Carbohydrate phosphatase"/>
    <property type="match status" value="1"/>
</dbReference>
<accession>A0ABP9KHM0</accession>
<evidence type="ECO:0000313" key="5">
    <source>
        <dbReference type="EMBL" id="GAA5057200.1"/>
    </source>
</evidence>
<dbReference type="PANTHER" id="PTHR20854:SF4">
    <property type="entry name" value="INOSITOL-1-MONOPHOSPHATASE-RELATED"/>
    <property type="match status" value="1"/>
</dbReference>
<dbReference type="PROSITE" id="PS00629">
    <property type="entry name" value="IMP_1"/>
    <property type="match status" value="1"/>
</dbReference>
<comment type="caution">
    <text evidence="5">The sequence shown here is derived from an EMBL/GenBank/DDBJ whole genome shotgun (WGS) entry which is preliminary data.</text>
</comment>
<proteinExistence type="inferred from homology"/>
<dbReference type="EMBL" id="BAABHV010000017">
    <property type="protein sequence ID" value="GAA5057200.1"/>
    <property type="molecule type" value="Genomic_DNA"/>
</dbReference>
<keyword evidence="4" id="KW-0460">Magnesium</keyword>
<dbReference type="PANTHER" id="PTHR20854">
    <property type="entry name" value="INOSITOL MONOPHOSPHATASE"/>
    <property type="match status" value="1"/>
</dbReference>
<evidence type="ECO:0000256" key="4">
    <source>
        <dbReference type="ARBA" id="ARBA00022842"/>
    </source>
</evidence>
<protein>
    <submittedName>
        <fullName evidence="5">Inositol monophosphatase family protein</fullName>
    </submittedName>
</protein>
<evidence type="ECO:0000256" key="3">
    <source>
        <dbReference type="ARBA" id="ARBA00022801"/>
    </source>
</evidence>
<dbReference type="Pfam" id="PF00459">
    <property type="entry name" value="Inositol_P"/>
    <property type="match status" value="1"/>
</dbReference>
<organism evidence="5 6">
    <name type="scientific">Erythrobacter westpacificensis</name>
    <dbReference type="NCBI Taxonomy" id="1055231"/>
    <lineage>
        <taxon>Bacteria</taxon>
        <taxon>Pseudomonadati</taxon>
        <taxon>Pseudomonadota</taxon>
        <taxon>Alphaproteobacteria</taxon>
        <taxon>Sphingomonadales</taxon>
        <taxon>Erythrobacteraceae</taxon>
        <taxon>Erythrobacter/Porphyrobacter group</taxon>
        <taxon>Erythrobacter</taxon>
    </lineage>
</organism>
<gene>
    <name evidence="5" type="ORF">GCM10023208_22390</name>
</gene>
<dbReference type="InterPro" id="IPR020583">
    <property type="entry name" value="Inositol_monoP_metal-BS"/>
</dbReference>
<dbReference type="InterPro" id="IPR000760">
    <property type="entry name" value="Inositol_monophosphatase-like"/>
</dbReference>
<keyword evidence="6" id="KW-1185">Reference proteome</keyword>
<evidence type="ECO:0000256" key="1">
    <source>
        <dbReference type="ARBA" id="ARBA00009759"/>
    </source>
</evidence>
<evidence type="ECO:0000313" key="6">
    <source>
        <dbReference type="Proteomes" id="UP001500518"/>
    </source>
</evidence>
<name>A0ABP9KHM0_9SPHN</name>
<sequence length="268" mass="29103">MSVIDREILAICRDVTERVILPRFRNLADHHVEDKGGNDPVTIADKESEEALQEALDKLAPGLPCVGEEAAHHDKSVLERLKGPCWIIDPIDGTRNFASGQPPFGILIAQADGGVAQSGWIYDCLSGRFCAAHRGKGATVGGEEVTARTTGEDPPVAAISLIFMDESKRAAMIEHICPNYRLTDIPYCAAEQYPRLALGENDVSIFERTLAWDHAAGCLWLEEAGGKAARPDDGSPYRVDEWDRKGLVAAATPSLWEAMAARLNSLEA</sequence>